<accession>A0A251TG00</accession>
<dbReference type="InParanoid" id="A0A251TG00"/>
<dbReference type="Proteomes" id="UP000215914">
    <property type="component" value="Chromosome 10"/>
</dbReference>
<sequence length="53" mass="6120">MLGSRIRKSFRETNLCSDSKGNHVSYCTRLKKSVMLVVLMIHLRRCILVEIIA</sequence>
<name>A0A251TG00_HELAN</name>
<proteinExistence type="predicted"/>
<gene>
    <name evidence="1" type="ORF">HannXRQ_Chr10g0283481</name>
</gene>
<organism evidence="1 2">
    <name type="scientific">Helianthus annuus</name>
    <name type="common">Common sunflower</name>
    <dbReference type="NCBI Taxonomy" id="4232"/>
    <lineage>
        <taxon>Eukaryota</taxon>
        <taxon>Viridiplantae</taxon>
        <taxon>Streptophyta</taxon>
        <taxon>Embryophyta</taxon>
        <taxon>Tracheophyta</taxon>
        <taxon>Spermatophyta</taxon>
        <taxon>Magnoliopsida</taxon>
        <taxon>eudicotyledons</taxon>
        <taxon>Gunneridae</taxon>
        <taxon>Pentapetalae</taxon>
        <taxon>asterids</taxon>
        <taxon>campanulids</taxon>
        <taxon>Asterales</taxon>
        <taxon>Asteraceae</taxon>
        <taxon>Asteroideae</taxon>
        <taxon>Heliantheae alliance</taxon>
        <taxon>Heliantheae</taxon>
        <taxon>Helianthus</taxon>
    </lineage>
</organism>
<evidence type="ECO:0000313" key="1">
    <source>
        <dbReference type="EMBL" id="OTG10065.1"/>
    </source>
</evidence>
<protein>
    <submittedName>
        <fullName evidence="1">Uncharacterized protein</fullName>
    </submittedName>
</protein>
<dbReference type="AlphaFoldDB" id="A0A251TG00"/>
<reference evidence="2" key="1">
    <citation type="journal article" date="2017" name="Nature">
        <title>The sunflower genome provides insights into oil metabolism, flowering and Asterid evolution.</title>
        <authorList>
            <person name="Badouin H."/>
            <person name="Gouzy J."/>
            <person name="Grassa C.J."/>
            <person name="Murat F."/>
            <person name="Staton S.E."/>
            <person name="Cottret L."/>
            <person name="Lelandais-Briere C."/>
            <person name="Owens G.L."/>
            <person name="Carrere S."/>
            <person name="Mayjonade B."/>
            <person name="Legrand L."/>
            <person name="Gill N."/>
            <person name="Kane N.C."/>
            <person name="Bowers J.E."/>
            <person name="Hubner S."/>
            <person name="Bellec A."/>
            <person name="Berard A."/>
            <person name="Berges H."/>
            <person name="Blanchet N."/>
            <person name="Boniface M.C."/>
            <person name="Brunel D."/>
            <person name="Catrice O."/>
            <person name="Chaidir N."/>
            <person name="Claudel C."/>
            <person name="Donnadieu C."/>
            <person name="Faraut T."/>
            <person name="Fievet G."/>
            <person name="Helmstetter N."/>
            <person name="King M."/>
            <person name="Knapp S.J."/>
            <person name="Lai Z."/>
            <person name="Le Paslier M.C."/>
            <person name="Lippi Y."/>
            <person name="Lorenzon L."/>
            <person name="Mandel J.R."/>
            <person name="Marage G."/>
            <person name="Marchand G."/>
            <person name="Marquand E."/>
            <person name="Bret-Mestries E."/>
            <person name="Morien E."/>
            <person name="Nambeesan S."/>
            <person name="Nguyen T."/>
            <person name="Pegot-Espagnet P."/>
            <person name="Pouilly N."/>
            <person name="Raftis F."/>
            <person name="Sallet E."/>
            <person name="Schiex T."/>
            <person name="Thomas J."/>
            <person name="Vandecasteele C."/>
            <person name="Vares D."/>
            <person name="Vear F."/>
            <person name="Vautrin S."/>
            <person name="Crespi M."/>
            <person name="Mangin B."/>
            <person name="Burke J.M."/>
            <person name="Salse J."/>
            <person name="Munos S."/>
            <person name="Vincourt P."/>
            <person name="Rieseberg L.H."/>
            <person name="Langlade N.B."/>
        </authorList>
    </citation>
    <scope>NUCLEOTIDE SEQUENCE [LARGE SCALE GENOMIC DNA]</scope>
    <source>
        <strain evidence="2">cv. SF193</strain>
    </source>
</reference>
<dbReference type="EMBL" id="CM007899">
    <property type="protein sequence ID" value="OTG10065.1"/>
    <property type="molecule type" value="Genomic_DNA"/>
</dbReference>
<keyword evidence="2" id="KW-1185">Reference proteome</keyword>
<evidence type="ECO:0000313" key="2">
    <source>
        <dbReference type="Proteomes" id="UP000215914"/>
    </source>
</evidence>